<evidence type="ECO:0000256" key="3">
    <source>
        <dbReference type="ARBA" id="ARBA00010883"/>
    </source>
</evidence>
<dbReference type="InterPro" id="IPR028666">
    <property type="entry name" value="SNX17_FERM_N"/>
</dbReference>
<dbReference type="GO" id="GO:0006886">
    <property type="term" value="P:intracellular protein transport"/>
    <property type="evidence" value="ECO:0007669"/>
    <property type="project" value="TreeGrafter"/>
</dbReference>
<dbReference type="Gene3D" id="1.20.80.60">
    <property type="match status" value="1"/>
</dbReference>
<keyword evidence="7" id="KW-0653">Protein transport</keyword>
<dbReference type="InterPro" id="IPR036871">
    <property type="entry name" value="PX_dom_sf"/>
</dbReference>
<comment type="subcellular location">
    <subcellularLocation>
        <location evidence="1">Cytoplasmic vesicle membrane</location>
        <topology evidence="1">Peripheral membrane protein</topology>
        <orientation evidence="1">Cytoplasmic side</orientation>
    </subcellularLocation>
    <subcellularLocation>
        <location evidence="2">Early endosome</location>
    </subcellularLocation>
</comment>
<keyword evidence="14" id="KW-1185">Reference proteome</keyword>
<evidence type="ECO:0000256" key="7">
    <source>
        <dbReference type="ARBA" id="ARBA00022927"/>
    </source>
</evidence>
<dbReference type="OrthoDB" id="5772781at2759"/>
<feature type="domain" description="PX" evidence="12">
    <location>
        <begin position="1"/>
        <end position="108"/>
    </location>
</feature>
<dbReference type="CDD" id="cd13337">
    <property type="entry name" value="FERM-like_C_SNX17"/>
    <property type="match status" value="1"/>
</dbReference>
<dbReference type="InterPro" id="IPR048763">
    <property type="entry name" value="SNX17-31_FERM_F1"/>
</dbReference>
<dbReference type="InParanoid" id="A0A482WKG5"/>
<keyword evidence="8" id="KW-0446">Lipid-binding</keyword>
<feature type="region of interest" description="Disordered" evidence="11">
    <location>
        <begin position="414"/>
        <end position="438"/>
    </location>
</feature>
<dbReference type="CDD" id="cd16121">
    <property type="entry name" value="FERM_F1_SNX17"/>
    <property type="match status" value="1"/>
</dbReference>
<dbReference type="Pfam" id="PF00787">
    <property type="entry name" value="PX"/>
    <property type="match status" value="1"/>
</dbReference>
<dbReference type="InterPro" id="IPR001683">
    <property type="entry name" value="PX_dom"/>
</dbReference>
<dbReference type="CDD" id="cd06885">
    <property type="entry name" value="PX_SNX17_31"/>
    <property type="match status" value="1"/>
</dbReference>
<dbReference type="Proteomes" id="UP000291343">
    <property type="component" value="Unassembled WGS sequence"/>
</dbReference>
<comment type="similarity">
    <text evidence="3">Belongs to the sorting nexin family.</text>
</comment>
<dbReference type="PANTHER" id="PTHR12431:SF14">
    <property type="entry name" value="LD15323P"/>
    <property type="match status" value="1"/>
</dbReference>
<dbReference type="Pfam" id="PF21271">
    <property type="entry name" value="SNX17-31_F2_FERM"/>
    <property type="match status" value="1"/>
</dbReference>
<comment type="caution">
    <text evidence="13">The sequence shown here is derived from an EMBL/GenBank/DDBJ whole genome shotgun (WGS) entry which is preliminary data.</text>
</comment>
<dbReference type="InterPro" id="IPR048767">
    <property type="entry name" value="SNX17-31_FERM_F2"/>
</dbReference>
<dbReference type="SMART" id="SM00312">
    <property type="entry name" value="PX"/>
    <property type="match status" value="1"/>
</dbReference>
<dbReference type="EMBL" id="QKKF02032971">
    <property type="protein sequence ID" value="RZF34025.1"/>
    <property type="molecule type" value="Genomic_DNA"/>
</dbReference>
<evidence type="ECO:0000256" key="1">
    <source>
        <dbReference type="ARBA" id="ARBA00004180"/>
    </source>
</evidence>
<gene>
    <name evidence="13" type="ORF">LSTR_LSTR012370</name>
</gene>
<dbReference type="FunFam" id="2.30.29.30:FF:000145">
    <property type="entry name" value="Sorting nexin-17 isoform1"/>
    <property type="match status" value="1"/>
</dbReference>
<dbReference type="FunCoup" id="A0A482WKG5">
    <property type="interactions" value="638"/>
</dbReference>
<name>A0A482WKG5_LAOST</name>
<dbReference type="FunFam" id="3.30.1520.10:FF:000008">
    <property type="entry name" value="Sorting nexin-17 isoform1"/>
    <property type="match status" value="1"/>
</dbReference>
<dbReference type="GO" id="GO:0032456">
    <property type="term" value="P:endocytic recycling"/>
    <property type="evidence" value="ECO:0007669"/>
    <property type="project" value="TreeGrafter"/>
</dbReference>
<dbReference type="InterPro" id="IPR040842">
    <property type="entry name" value="SNX17/31_FERM"/>
</dbReference>
<keyword evidence="9" id="KW-0472">Membrane</keyword>
<dbReference type="FunFam" id="1.20.80.60:FF:000001">
    <property type="entry name" value="Sorting nexin-17 isoform1"/>
    <property type="match status" value="1"/>
</dbReference>
<evidence type="ECO:0000313" key="14">
    <source>
        <dbReference type="Proteomes" id="UP000291343"/>
    </source>
</evidence>
<accession>A0A482WKG5</accession>
<dbReference type="SUPFAM" id="SSF64268">
    <property type="entry name" value="PX domain"/>
    <property type="match status" value="1"/>
</dbReference>
<dbReference type="GO" id="GO:0035091">
    <property type="term" value="F:phosphatidylinositol binding"/>
    <property type="evidence" value="ECO:0007669"/>
    <property type="project" value="InterPro"/>
</dbReference>
<evidence type="ECO:0000256" key="8">
    <source>
        <dbReference type="ARBA" id="ARBA00023121"/>
    </source>
</evidence>
<dbReference type="Gene3D" id="2.30.29.30">
    <property type="entry name" value="Pleckstrin-homology domain (PH domain)/Phosphotyrosine-binding domain (PTB)"/>
    <property type="match status" value="1"/>
</dbReference>
<evidence type="ECO:0000256" key="9">
    <source>
        <dbReference type="ARBA" id="ARBA00023136"/>
    </source>
</evidence>
<evidence type="ECO:0000256" key="11">
    <source>
        <dbReference type="SAM" id="MobiDB-lite"/>
    </source>
</evidence>
<evidence type="ECO:0000256" key="2">
    <source>
        <dbReference type="ARBA" id="ARBA00004412"/>
    </source>
</evidence>
<dbReference type="GO" id="GO:0005769">
    <property type="term" value="C:early endosome"/>
    <property type="evidence" value="ECO:0007669"/>
    <property type="project" value="UniProtKB-SubCell"/>
</dbReference>
<evidence type="ECO:0000256" key="6">
    <source>
        <dbReference type="ARBA" id="ARBA00022753"/>
    </source>
</evidence>
<dbReference type="Gene3D" id="3.10.20.90">
    <property type="entry name" value="Phosphatidylinositol 3-kinase Catalytic Subunit, Chain A, domain 1"/>
    <property type="match status" value="1"/>
</dbReference>
<evidence type="ECO:0000313" key="13">
    <source>
        <dbReference type="EMBL" id="RZF34025.1"/>
    </source>
</evidence>
<dbReference type="SMR" id="A0A482WKG5"/>
<organism evidence="13 14">
    <name type="scientific">Laodelphax striatellus</name>
    <name type="common">Small brown planthopper</name>
    <name type="synonym">Delphax striatella</name>
    <dbReference type="NCBI Taxonomy" id="195883"/>
    <lineage>
        <taxon>Eukaryota</taxon>
        <taxon>Metazoa</taxon>
        <taxon>Ecdysozoa</taxon>
        <taxon>Arthropoda</taxon>
        <taxon>Hexapoda</taxon>
        <taxon>Insecta</taxon>
        <taxon>Pterygota</taxon>
        <taxon>Neoptera</taxon>
        <taxon>Paraneoptera</taxon>
        <taxon>Hemiptera</taxon>
        <taxon>Auchenorrhyncha</taxon>
        <taxon>Fulgoroidea</taxon>
        <taxon>Delphacidae</taxon>
        <taxon>Criomorphinae</taxon>
        <taxon>Laodelphax</taxon>
    </lineage>
</organism>
<evidence type="ECO:0000259" key="12">
    <source>
        <dbReference type="PROSITE" id="PS50195"/>
    </source>
</evidence>
<keyword evidence="10" id="KW-0968">Cytoplasmic vesicle</keyword>
<sequence length="479" mass="54880">MHFSIPDTQDINEESGSSYVGYNIHINGIYHCTVRYKQLHSLNEQLKKIHGANNVPEFPPKKFLPLSSSQLEERRAYLEKFIQSVGQAPHLMNTEIFNGFLFSAQQESFHDKCQEVSLDVFLMNGYKITINANTNERTDQILEKVCCHIGLPTNYMFYFSLFLISREDDGDIIITRKLQNFESPYISKKSFQGNHRVVLRKSYWDPGYDVEIMTDKVGLNLLYTQTVSDVERGWIVCGKDTSSQLATLQATGSKKQYLDLARTLKYYGYVQFQPCTCDYPYPGAAVIVSAGYREMNLRVTLDNGEIKECCFKVTRMRCWRITTHNERIEDGQRKEQVLELGFEYLMARDKLQWITITSNQAILISVCLQSIVDELLLKKTGLKINQRNEDCRFEGEAFNYMKRDGSSQRISLSLSQSSSSLSDGHPDSTPKSPVRISEPTLSIRKLSDKLTAINLKQTVNRVQPLMENDAFEGIGDDDL</sequence>
<keyword evidence="4" id="KW-0813">Transport</keyword>
<protein>
    <recommendedName>
        <fullName evidence="12">PX domain-containing protein</fullName>
    </recommendedName>
</protein>
<keyword evidence="6" id="KW-0967">Endosome</keyword>
<dbReference type="PROSITE" id="PS50195">
    <property type="entry name" value="PX"/>
    <property type="match status" value="1"/>
</dbReference>
<dbReference type="GO" id="GO:0030659">
    <property type="term" value="C:cytoplasmic vesicle membrane"/>
    <property type="evidence" value="ECO:0007669"/>
    <property type="project" value="UniProtKB-SubCell"/>
</dbReference>
<evidence type="ECO:0000256" key="4">
    <source>
        <dbReference type="ARBA" id="ARBA00022448"/>
    </source>
</evidence>
<evidence type="ECO:0000256" key="5">
    <source>
        <dbReference type="ARBA" id="ARBA00022490"/>
    </source>
</evidence>
<keyword evidence="5" id="KW-0963">Cytoplasm</keyword>
<dbReference type="AlphaFoldDB" id="A0A482WKG5"/>
<dbReference type="PANTHER" id="PTHR12431">
    <property type="entry name" value="SORTING NEXIN 17 AND 27"/>
    <property type="match status" value="1"/>
</dbReference>
<dbReference type="Pfam" id="PF18116">
    <property type="entry name" value="SNX17_FERM_C"/>
    <property type="match status" value="1"/>
</dbReference>
<dbReference type="Gene3D" id="3.30.1520.10">
    <property type="entry name" value="Phox-like domain"/>
    <property type="match status" value="1"/>
</dbReference>
<evidence type="ECO:0000256" key="10">
    <source>
        <dbReference type="ARBA" id="ARBA00023329"/>
    </source>
</evidence>
<reference evidence="13 14" key="1">
    <citation type="journal article" date="2017" name="Gigascience">
        <title>Genome sequence of the small brown planthopper, Laodelphax striatellus.</title>
        <authorList>
            <person name="Zhu J."/>
            <person name="Jiang F."/>
            <person name="Wang X."/>
            <person name="Yang P."/>
            <person name="Bao Y."/>
            <person name="Zhao W."/>
            <person name="Wang W."/>
            <person name="Lu H."/>
            <person name="Wang Q."/>
            <person name="Cui N."/>
            <person name="Li J."/>
            <person name="Chen X."/>
            <person name="Luo L."/>
            <person name="Yu J."/>
            <person name="Kang L."/>
            <person name="Cui F."/>
        </authorList>
    </citation>
    <scope>NUCLEOTIDE SEQUENCE [LARGE SCALE GENOMIC DNA]</scope>
    <source>
        <strain evidence="13">Lst14</strain>
    </source>
</reference>
<dbReference type="InterPro" id="IPR037836">
    <property type="entry name" value="SNX17_FERM-like_dom"/>
</dbReference>
<dbReference type="InterPro" id="IPR011993">
    <property type="entry name" value="PH-like_dom_sf"/>
</dbReference>
<dbReference type="Pfam" id="PF21273">
    <property type="entry name" value="SNX17-27-31_F1_FERM"/>
    <property type="match status" value="1"/>
</dbReference>
<dbReference type="STRING" id="195883.A0A482WKG5"/>
<proteinExistence type="inferred from homology"/>